<reference evidence="2 3" key="1">
    <citation type="submission" date="2017-10" db="EMBL/GenBank/DDBJ databases">
        <title>Extensive intraspecific genome diversity in a model arbuscular mycorrhizal fungus.</title>
        <authorList>
            <person name="Chen E.C.H."/>
            <person name="Morin E."/>
            <person name="Baudet D."/>
            <person name="Noel J."/>
            <person name="Ndikumana S."/>
            <person name="Charron P."/>
            <person name="St-Onge C."/>
            <person name="Giorgi J."/>
            <person name="Grigoriev I.V."/>
            <person name="Roux C."/>
            <person name="Martin F.M."/>
            <person name="Corradi N."/>
        </authorList>
    </citation>
    <scope>NUCLEOTIDE SEQUENCE [LARGE SCALE GENOMIC DNA]</scope>
    <source>
        <strain evidence="2 3">A1</strain>
    </source>
</reference>
<dbReference type="AlphaFoldDB" id="A0A2N0RSJ6"/>
<dbReference type="VEuPathDB" id="FungiDB:RhiirFUN_002732"/>
<feature type="compositionally biased region" description="Basic and acidic residues" evidence="1">
    <location>
        <begin position="14"/>
        <end position="40"/>
    </location>
</feature>
<reference evidence="2 3" key="2">
    <citation type="submission" date="2017-10" db="EMBL/GenBank/DDBJ databases">
        <title>Genome analyses suggest a sexual origin of heterokaryosis in a supposedly ancient asexual fungus.</title>
        <authorList>
            <person name="Corradi N."/>
            <person name="Sedzielewska K."/>
            <person name="Noel J."/>
            <person name="Charron P."/>
            <person name="Farinelli L."/>
            <person name="Marton T."/>
            <person name="Kruger M."/>
            <person name="Pelin A."/>
            <person name="Brachmann A."/>
            <person name="Corradi N."/>
        </authorList>
    </citation>
    <scope>NUCLEOTIDE SEQUENCE [LARGE SCALE GENOMIC DNA]</scope>
    <source>
        <strain evidence="2 3">A1</strain>
    </source>
</reference>
<evidence type="ECO:0000313" key="3">
    <source>
        <dbReference type="Proteomes" id="UP000232688"/>
    </source>
</evidence>
<dbReference type="EMBL" id="LLXH01000477">
    <property type="protein sequence ID" value="PKC66262.1"/>
    <property type="molecule type" value="Genomic_DNA"/>
</dbReference>
<sequence>MKYSSLESSQQDESNEKDIKRTGIDSNKKSKNFEEKGKGKKSKEILKIPIIPKKNIANRNKIRKNLRAYTNAIYEHDIGTDWNNLALLLITLTGLQEEVQVNINAIGNLYANRGTIMEIPVFYRTREKDPEEWINKFEKTFTANGLENDDVQRFRIAKARLIREVSD</sequence>
<dbReference type="Proteomes" id="UP000232688">
    <property type="component" value="Unassembled WGS sequence"/>
</dbReference>
<organism evidence="2 3">
    <name type="scientific">Rhizophagus irregularis</name>
    <dbReference type="NCBI Taxonomy" id="588596"/>
    <lineage>
        <taxon>Eukaryota</taxon>
        <taxon>Fungi</taxon>
        <taxon>Fungi incertae sedis</taxon>
        <taxon>Mucoromycota</taxon>
        <taxon>Glomeromycotina</taxon>
        <taxon>Glomeromycetes</taxon>
        <taxon>Glomerales</taxon>
        <taxon>Glomeraceae</taxon>
        <taxon>Rhizophagus</taxon>
    </lineage>
</organism>
<gene>
    <name evidence="2" type="ORF">RhiirA1_459952</name>
</gene>
<feature type="region of interest" description="Disordered" evidence="1">
    <location>
        <begin position="1"/>
        <end position="40"/>
    </location>
</feature>
<dbReference type="VEuPathDB" id="FungiDB:FUN_002647"/>
<proteinExistence type="predicted"/>
<evidence type="ECO:0000256" key="1">
    <source>
        <dbReference type="SAM" id="MobiDB-lite"/>
    </source>
</evidence>
<feature type="compositionally biased region" description="Polar residues" evidence="1">
    <location>
        <begin position="1"/>
        <end position="12"/>
    </location>
</feature>
<protein>
    <submittedName>
        <fullName evidence="2">Uncharacterized protein</fullName>
    </submittedName>
</protein>
<accession>A0A2N0RSJ6</accession>
<dbReference type="VEuPathDB" id="FungiDB:RhiirA1_459952"/>
<name>A0A2N0RSJ6_9GLOM</name>
<evidence type="ECO:0000313" key="2">
    <source>
        <dbReference type="EMBL" id="PKC66262.1"/>
    </source>
</evidence>
<comment type="caution">
    <text evidence="2">The sequence shown here is derived from an EMBL/GenBank/DDBJ whole genome shotgun (WGS) entry which is preliminary data.</text>
</comment>